<sequence length="221" mass="24937">MCGRYALERIDALQLRFDLPEPPPAELTAHYNAAPGQTLPVVVAAGDQRALKTMRWGLIPSWAKDPQIGYRTINARAEGLADKPSFRAPFRRQRCLVPASGFYEWRKDNGRKVPYFIHRQDGDLVALAGLWDRWRDPAGQEVESYTIITTSPNDVVAPLHDRMPVILEREHEEAWLDPAQHDPHLLALFLKPYAAEPMEAYPVSPAINTVRNNGAELITPL</sequence>
<keyword evidence="3" id="KW-0227">DNA damage</keyword>
<evidence type="ECO:0000256" key="4">
    <source>
        <dbReference type="ARBA" id="ARBA00022801"/>
    </source>
</evidence>
<dbReference type="PANTHER" id="PTHR13604">
    <property type="entry name" value="DC12-RELATED"/>
    <property type="match status" value="1"/>
</dbReference>
<keyword evidence="2 8" id="KW-0645">Protease</keyword>
<name>A0A6J4VNB4_9BACT</name>
<dbReference type="PANTHER" id="PTHR13604:SF0">
    <property type="entry name" value="ABASIC SITE PROCESSING PROTEIN HMCES"/>
    <property type="match status" value="1"/>
</dbReference>
<proteinExistence type="inferred from homology"/>
<evidence type="ECO:0000313" key="9">
    <source>
        <dbReference type="EMBL" id="CAA9583839.1"/>
    </source>
</evidence>
<dbReference type="GO" id="GO:0016829">
    <property type="term" value="F:lyase activity"/>
    <property type="evidence" value="ECO:0007669"/>
    <property type="project" value="UniProtKB-KW"/>
</dbReference>
<dbReference type="Gene3D" id="3.90.1680.10">
    <property type="entry name" value="SOS response associated peptidase-like"/>
    <property type="match status" value="1"/>
</dbReference>
<feature type="non-terminal residue" evidence="9">
    <location>
        <position position="221"/>
    </location>
</feature>
<keyword evidence="4 8" id="KW-0378">Hydrolase</keyword>
<dbReference type="GO" id="GO:0003697">
    <property type="term" value="F:single-stranded DNA binding"/>
    <property type="evidence" value="ECO:0007669"/>
    <property type="project" value="InterPro"/>
</dbReference>
<dbReference type="SUPFAM" id="SSF143081">
    <property type="entry name" value="BB1717-like"/>
    <property type="match status" value="1"/>
</dbReference>
<keyword evidence="7" id="KW-0456">Lyase</keyword>
<evidence type="ECO:0000256" key="6">
    <source>
        <dbReference type="ARBA" id="ARBA00023125"/>
    </source>
</evidence>
<evidence type="ECO:0000256" key="5">
    <source>
        <dbReference type="ARBA" id="ARBA00023124"/>
    </source>
</evidence>
<evidence type="ECO:0000256" key="1">
    <source>
        <dbReference type="ARBA" id="ARBA00008136"/>
    </source>
</evidence>
<dbReference type="GO" id="GO:0008233">
    <property type="term" value="F:peptidase activity"/>
    <property type="evidence" value="ECO:0007669"/>
    <property type="project" value="UniProtKB-KW"/>
</dbReference>
<dbReference type="AlphaFoldDB" id="A0A6J4VNB4"/>
<dbReference type="EC" id="3.4.-.-" evidence="8"/>
<accession>A0A6J4VNB4</accession>
<dbReference type="InterPro" id="IPR036590">
    <property type="entry name" value="SRAP-like"/>
</dbReference>
<evidence type="ECO:0000256" key="2">
    <source>
        <dbReference type="ARBA" id="ARBA00022670"/>
    </source>
</evidence>
<dbReference type="InterPro" id="IPR003738">
    <property type="entry name" value="SRAP"/>
</dbReference>
<gene>
    <name evidence="9" type="ORF">AVDCRST_MAG88-3677</name>
</gene>
<keyword evidence="5" id="KW-0190">Covalent protein-DNA linkage</keyword>
<organism evidence="9">
    <name type="scientific">uncultured Thermomicrobiales bacterium</name>
    <dbReference type="NCBI Taxonomy" id="1645740"/>
    <lineage>
        <taxon>Bacteria</taxon>
        <taxon>Pseudomonadati</taxon>
        <taxon>Thermomicrobiota</taxon>
        <taxon>Thermomicrobia</taxon>
        <taxon>Thermomicrobiales</taxon>
        <taxon>environmental samples</taxon>
    </lineage>
</organism>
<evidence type="ECO:0000256" key="8">
    <source>
        <dbReference type="RuleBase" id="RU364100"/>
    </source>
</evidence>
<dbReference type="EMBL" id="CADCWM010000893">
    <property type="protein sequence ID" value="CAA9583839.1"/>
    <property type="molecule type" value="Genomic_DNA"/>
</dbReference>
<keyword evidence="6" id="KW-0238">DNA-binding</keyword>
<reference evidence="9" key="1">
    <citation type="submission" date="2020-02" db="EMBL/GenBank/DDBJ databases">
        <authorList>
            <person name="Meier V. D."/>
        </authorList>
    </citation>
    <scope>NUCLEOTIDE SEQUENCE</scope>
    <source>
        <strain evidence="9">AVDCRST_MAG88</strain>
    </source>
</reference>
<comment type="similarity">
    <text evidence="1 8">Belongs to the SOS response-associated peptidase family.</text>
</comment>
<dbReference type="GO" id="GO:0006508">
    <property type="term" value="P:proteolysis"/>
    <property type="evidence" value="ECO:0007669"/>
    <property type="project" value="UniProtKB-KW"/>
</dbReference>
<evidence type="ECO:0000256" key="3">
    <source>
        <dbReference type="ARBA" id="ARBA00022763"/>
    </source>
</evidence>
<dbReference type="GO" id="GO:0106300">
    <property type="term" value="P:protein-DNA covalent cross-linking repair"/>
    <property type="evidence" value="ECO:0007669"/>
    <property type="project" value="InterPro"/>
</dbReference>
<evidence type="ECO:0000256" key="7">
    <source>
        <dbReference type="ARBA" id="ARBA00023239"/>
    </source>
</evidence>
<protein>
    <recommendedName>
        <fullName evidence="8">Abasic site processing protein</fullName>
        <ecNumber evidence="8">3.4.-.-</ecNumber>
    </recommendedName>
</protein>
<dbReference type="Pfam" id="PF02586">
    <property type="entry name" value="SRAP"/>
    <property type="match status" value="1"/>
</dbReference>